<feature type="non-terminal residue" evidence="1">
    <location>
        <position position="1"/>
    </location>
</feature>
<evidence type="ECO:0000313" key="1">
    <source>
        <dbReference type="EMBL" id="KLO14229.1"/>
    </source>
</evidence>
<dbReference type="EMBL" id="KQ085946">
    <property type="protein sequence ID" value="KLO14229.1"/>
    <property type="molecule type" value="Genomic_DNA"/>
</dbReference>
<accession>A0A0H2RQS8</accession>
<sequence length="715" mass="79392">DHKRFLMAISSGDIPRLDRLLSQALNDGAGITQILGRVELSLLGAYHARSFDEKDIDIAVLVYRLGGRSLLFALNKYIEIPSIRALQRAQAFTKIHPSFGAPQMEEVLFNIRQLISRRAASNVQESNKSPLLGLSLMMDEVNTEDAACYFPESDIIGGFCREHSHGINTKISNFDDAQALANALQDGSLHFGKETSVVAVASFGPALRGAFPLVVSPTCKQETPDETAHMLSTVLRIWRDEGAKHFGNIWSFASDGDAGRRAMVYALFFKYHLDSGHRLYKYLSRLPGLNLWVGEGDITADFDWKHLIKRIARLLRSQEGLVVGDTIVNRMNLKQHLCRVGDLSEFKIDNLLNPADAQDVPRAIDLINAVTSIGISSTSQCNPSEVQENLIFNAVGIMFSAFMNPFISPSWNLSQQVISLSKSAHMCCALFREYGTSFMPNQLYGDLQTAIKNIIFVIAKTQDLDGYQKVYIFQCGDDRLEILFGRLRMLGAHNANFTFKQILDRLSGALDIDEVFASHPDLDRGHRRLKCTRTEHADHLNPESWRGDARANSVNLETAWAQGRDMAVRELKALDLEIDFLSLFGTNRILDLLKPFGDGKYPGVSSGVDRSAETLETLDTMHVPETPDRAPSDPVPMFTSDVDERDQPDVEVGVDSPEHCAEVLEVDDAEVARFNVSPLSTGEAASLITNRCQTIEEELEVANHEFTAQVGESTA</sequence>
<proteinExistence type="predicted"/>
<keyword evidence="2" id="KW-1185">Reference proteome</keyword>
<protein>
    <submittedName>
        <fullName evidence="1">Uncharacterized protein</fullName>
    </submittedName>
</protein>
<organism evidence="1 2">
    <name type="scientific">Schizopora paradoxa</name>
    <dbReference type="NCBI Taxonomy" id="27342"/>
    <lineage>
        <taxon>Eukaryota</taxon>
        <taxon>Fungi</taxon>
        <taxon>Dikarya</taxon>
        <taxon>Basidiomycota</taxon>
        <taxon>Agaricomycotina</taxon>
        <taxon>Agaricomycetes</taxon>
        <taxon>Hymenochaetales</taxon>
        <taxon>Schizoporaceae</taxon>
        <taxon>Schizopora</taxon>
    </lineage>
</organism>
<reference evidence="1 2" key="1">
    <citation type="submission" date="2015-04" db="EMBL/GenBank/DDBJ databases">
        <title>Complete genome sequence of Schizopora paradoxa KUC8140, a cosmopolitan wood degrader in East Asia.</title>
        <authorList>
            <consortium name="DOE Joint Genome Institute"/>
            <person name="Min B."/>
            <person name="Park H."/>
            <person name="Jang Y."/>
            <person name="Kim J.-J."/>
            <person name="Kim K.H."/>
            <person name="Pangilinan J."/>
            <person name="Lipzen A."/>
            <person name="Riley R."/>
            <person name="Grigoriev I.V."/>
            <person name="Spatafora J.W."/>
            <person name="Choi I.-G."/>
        </authorList>
    </citation>
    <scope>NUCLEOTIDE SEQUENCE [LARGE SCALE GENOMIC DNA]</scope>
    <source>
        <strain evidence="1 2">KUC8140</strain>
    </source>
</reference>
<dbReference type="OrthoDB" id="2691851at2759"/>
<dbReference type="Proteomes" id="UP000053477">
    <property type="component" value="Unassembled WGS sequence"/>
</dbReference>
<name>A0A0H2RQS8_9AGAM</name>
<dbReference type="AlphaFoldDB" id="A0A0H2RQS8"/>
<evidence type="ECO:0000313" key="2">
    <source>
        <dbReference type="Proteomes" id="UP000053477"/>
    </source>
</evidence>
<gene>
    <name evidence="1" type="ORF">SCHPADRAFT_826611</name>
</gene>
<dbReference type="InParanoid" id="A0A0H2RQS8"/>